<dbReference type="InterPro" id="IPR045336">
    <property type="entry name" value="MmgE_PrpD_N"/>
</dbReference>
<dbReference type="AlphaFoldDB" id="A0A6P2KQ67"/>
<dbReference type="GO" id="GO:0016829">
    <property type="term" value="F:lyase activity"/>
    <property type="evidence" value="ECO:0007669"/>
    <property type="project" value="InterPro"/>
</dbReference>
<gene>
    <name evidence="4" type="ORF">BLA15945_02767</name>
</gene>
<dbReference type="Pfam" id="PF19305">
    <property type="entry name" value="MmgE_PrpD_C"/>
    <property type="match status" value="1"/>
</dbReference>
<dbReference type="SUPFAM" id="SSF103378">
    <property type="entry name" value="2-methylcitrate dehydratase PrpD"/>
    <property type="match status" value="1"/>
</dbReference>
<dbReference type="InterPro" id="IPR042188">
    <property type="entry name" value="MmgE/PrpD_sf_2"/>
</dbReference>
<dbReference type="Proteomes" id="UP000494174">
    <property type="component" value="Unassembled WGS sequence"/>
</dbReference>
<feature type="domain" description="MmgE/PrpD C-terminal" evidence="3">
    <location>
        <begin position="272"/>
        <end position="442"/>
    </location>
</feature>
<evidence type="ECO:0000256" key="1">
    <source>
        <dbReference type="ARBA" id="ARBA00006174"/>
    </source>
</evidence>
<comment type="similarity">
    <text evidence="1">Belongs to the PrpD family.</text>
</comment>
<evidence type="ECO:0000313" key="5">
    <source>
        <dbReference type="Proteomes" id="UP000494174"/>
    </source>
</evidence>
<evidence type="ECO:0000259" key="3">
    <source>
        <dbReference type="Pfam" id="PF19305"/>
    </source>
</evidence>
<dbReference type="InterPro" id="IPR005656">
    <property type="entry name" value="MmgE_PrpD"/>
</dbReference>
<accession>A0A6P2KQ67</accession>
<dbReference type="PANTHER" id="PTHR16943:SF8">
    <property type="entry name" value="2-METHYLCITRATE DEHYDRATASE"/>
    <property type="match status" value="1"/>
</dbReference>
<proteinExistence type="inferred from homology"/>
<evidence type="ECO:0000313" key="4">
    <source>
        <dbReference type="EMBL" id="VWB58953.1"/>
    </source>
</evidence>
<dbReference type="Pfam" id="PF03972">
    <property type="entry name" value="MmgE_PrpD_N"/>
    <property type="match status" value="1"/>
</dbReference>
<dbReference type="Gene3D" id="3.30.1330.120">
    <property type="entry name" value="2-methylcitrate dehydratase PrpD"/>
    <property type="match status" value="1"/>
</dbReference>
<dbReference type="InterPro" id="IPR045337">
    <property type="entry name" value="MmgE_PrpD_C"/>
</dbReference>
<name>A0A6P2KQ67_BURL3</name>
<reference evidence="4 5" key="1">
    <citation type="submission" date="2019-09" db="EMBL/GenBank/DDBJ databases">
        <authorList>
            <person name="Depoorter E."/>
        </authorList>
    </citation>
    <scope>NUCLEOTIDE SEQUENCE [LARGE SCALE GENOMIC DNA]</scope>
    <source>
        <strain evidence="4">R-15945</strain>
    </source>
</reference>
<organism evidence="4 5">
    <name type="scientific">Burkholderia lata (strain ATCC 17760 / DSM 23089 / LMG 22485 / NCIMB 9086 / R18194 / 383)</name>
    <dbReference type="NCBI Taxonomy" id="482957"/>
    <lineage>
        <taxon>Bacteria</taxon>
        <taxon>Pseudomonadati</taxon>
        <taxon>Pseudomonadota</taxon>
        <taxon>Betaproteobacteria</taxon>
        <taxon>Burkholderiales</taxon>
        <taxon>Burkholderiaceae</taxon>
        <taxon>Burkholderia</taxon>
        <taxon>Burkholderia cepacia complex</taxon>
    </lineage>
</organism>
<dbReference type="InterPro" id="IPR042183">
    <property type="entry name" value="MmgE/PrpD_sf_1"/>
</dbReference>
<evidence type="ECO:0000259" key="2">
    <source>
        <dbReference type="Pfam" id="PF03972"/>
    </source>
</evidence>
<sequence length="459" mass="49213">MPDMTLSEQLIQFSRQLDFSDIPADALANAKLHVLDTIGICLAASQDDTAQAVKRAMARIGTHPESSIIGGTGKFSAAAAALINSSAAHGPDFDDTHQGSVIHISSVVVPASLAVAESVGASGRDFLTAVVSGYETTTRLGMAAPGIFHMRGYHATSLVGIFGAVLIAGKLSGLDAGVQCNALGIAGSQASGILECLNAKSSLKQIQPGWAAYSGIIASILAQEGVTGPNTVFEGRYGFFNSFLPEGNYDLKKAVANLGTTWEVNDIAYKLYPCCHHTQAFLDCVKEIREANPFSLDDIDEIACVISPMQAELLCHPREDRYEPKTAYTAKFSLPYVVSVMLHRGKVGLREFSDETIKDDSILKLARRLKFTESDDTGYPGSFPGWVRIKLKDARTFEHRMAANRGAQANPASEAEIVGKFEDNASIALPREKVHQLRALVMDIEHVPDVRALAACTSI</sequence>
<dbReference type="EMBL" id="CABVPU010000008">
    <property type="protein sequence ID" value="VWB58953.1"/>
    <property type="molecule type" value="Genomic_DNA"/>
</dbReference>
<protein>
    <submittedName>
        <fullName evidence="4">MmgE/PrpD family protein</fullName>
    </submittedName>
</protein>
<dbReference type="InterPro" id="IPR036148">
    <property type="entry name" value="MmgE/PrpD_sf"/>
</dbReference>
<dbReference type="Gene3D" id="1.10.4100.10">
    <property type="entry name" value="2-methylcitrate dehydratase PrpD"/>
    <property type="match status" value="1"/>
</dbReference>
<feature type="domain" description="MmgE/PrpD N-terminal" evidence="2">
    <location>
        <begin position="8"/>
        <end position="250"/>
    </location>
</feature>
<dbReference type="PANTHER" id="PTHR16943">
    <property type="entry name" value="2-METHYLCITRATE DEHYDRATASE-RELATED"/>
    <property type="match status" value="1"/>
</dbReference>